<evidence type="ECO:0000259" key="5">
    <source>
        <dbReference type="Pfam" id="PF21656"/>
    </source>
</evidence>
<keyword evidence="3" id="KW-0732">Signal</keyword>
<dbReference type="InterPro" id="IPR053065">
    <property type="entry name" value="Archenteron_Induction-Rel"/>
</dbReference>
<evidence type="ECO:0000256" key="1">
    <source>
        <dbReference type="SAM" id="MobiDB-lite"/>
    </source>
</evidence>
<organism evidence="6 7">
    <name type="scientific">Massariosphaeria phaeospora</name>
    <dbReference type="NCBI Taxonomy" id="100035"/>
    <lineage>
        <taxon>Eukaryota</taxon>
        <taxon>Fungi</taxon>
        <taxon>Dikarya</taxon>
        <taxon>Ascomycota</taxon>
        <taxon>Pezizomycotina</taxon>
        <taxon>Dothideomycetes</taxon>
        <taxon>Pleosporomycetidae</taxon>
        <taxon>Pleosporales</taxon>
        <taxon>Pleosporales incertae sedis</taxon>
        <taxon>Massariosphaeria</taxon>
    </lineage>
</organism>
<proteinExistence type="predicted"/>
<evidence type="ECO:0000313" key="7">
    <source>
        <dbReference type="Proteomes" id="UP000481861"/>
    </source>
</evidence>
<dbReference type="Pfam" id="PF21656">
    <property type="entry name" value="DUF6859"/>
    <property type="match status" value="1"/>
</dbReference>
<reference evidence="6 7" key="1">
    <citation type="submission" date="2020-01" db="EMBL/GenBank/DDBJ databases">
        <authorList>
            <consortium name="DOE Joint Genome Institute"/>
            <person name="Haridas S."/>
            <person name="Albert R."/>
            <person name="Binder M."/>
            <person name="Bloem J."/>
            <person name="Labutti K."/>
            <person name="Salamov A."/>
            <person name="Andreopoulos B."/>
            <person name="Baker S.E."/>
            <person name="Barry K."/>
            <person name="Bills G."/>
            <person name="Bluhm B.H."/>
            <person name="Cannon C."/>
            <person name="Castanera R."/>
            <person name="Culley D.E."/>
            <person name="Daum C."/>
            <person name="Ezra D."/>
            <person name="Gonzalez J.B."/>
            <person name="Henrissat B."/>
            <person name="Kuo A."/>
            <person name="Liang C."/>
            <person name="Lipzen A."/>
            <person name="Lutzoni F."/>
            <person name="Magnuson J."/>
            <person name="Mondo S."/>
            <person name="Nolan M."/>
            <person name="Ohm R."/>
            <person name="Pangilinan J."/>
            <person name="Park H.-J.H."/>
            <person name="Ramirez L."/>
            <person name="Alfaro M."/>
            <person name="Sun H."/>
            <person name="Tritt A."/>
            <person name="Yoshinaga Y."/>
            <person name="Zwiers L.-H.L."/>
            <person name="Turgeon B.G."/>
            <person name="Goodwin S.B."/>
            <person name="Spatafora J.W."/>
            <person name="Crous P.W."/>
            <person name="Grigoriev I.V."/>
        </authorList>
    </citation>
    <scope>NUCLEOTIDE SEQUENCE [LARGE SCALE GENOMIC DNA]</scope>
    <source>
        <strain evidence="6 7">CBS 611.86</strain>
    </source>
</reference>
<accession>A0A7C8MKR7</accession>
<feature type="domain" description="Vacuolar sorting protein Vps3844 C-terminal" evidence="4">
    <location>
        <begin position="300"/>
        <end position="412"/>
    </location>
</feature>
<gene>
    <name evidence="6" type="ORF">BDV95DRAFT_498359</name>
</gene>
<comment type="caution">
    <text evidence="6">The sequence shown here is derived from an EMBL/GenBank/DDBJ whole genome shotgun (WGS) entry which is preliminary data.</text>
</comment>
<keyword evidence="2" id="KW-1133">Transmembrane helix</keyword>
<evidence type="ECO:0000256" key="2">
    <source>
        <dbReference type="SAM" id="Phobius"/>
    </source>
</evidence>
<feature type="transmembrane region" description="Helical" evidence="2">
    <location>
        <begin position="377"/>
        <end position="399"/>
    </location>
</feature>
<dbReference type="PANTHER" id="PTHR36853">
    <property type="entry name" value="EXPRESSED PROTEIN"/>
    <property type="match status" value="1"/>
</dbReference>
<dbReference type="AlphaFoldDB" id="A0A7C8MKR7"/>
<evidence type="ECO:0000259" key="4">
    <source>
        <dbReference type="Pfam" id="PF12955"/>
    </source>
</evidence>
<dbReference type="OrthoDB" id="5583277at2759"/>
<dbReference type="EMBL" id="JAADJZ010000016">
    <property type="protein sequence ID" value="KAF2869525.1"/>
    <property type="molecule type" value="Genomic_DNA"/>
</dbReference>
<evidence type="ECO:0000313" key="6">
    <source>
        <dbReference type="EMBL" id="KAF2869525.1"/>
    </source>
</evidence>
<feature type="compositionally biased region" description="Low complexity" evidence="1">
    <location>
        <begin position="255"/>
        <end position="273"/>
    </location>
</feature>
<name>A0A7C8MKR7_9PLEO</name>
<dbReference type="InterPro" id="IPR049205">
    <property type="entry name" value="Vps3844_N"/>
</dbReference>
<sequence length="420" mass="45054">MKLSWSFIASSLYCSAAASQLGHVYIHDSVPNAAPQSPPSVTPETARLILAERLGLSYFHSIESSNDEAIQQINAYGGRQPRLRLLGGGDAGRTKAQVLIWVDDVEDVNDIIQAPSSYSTAFTISSPPLAPDNDRLIQDFILQAESMPKHPDPKGRTYSVGIEVEAALSPLRLSRTFNDYLTIIRAGTADKSVFPDIKERIARILEQASAEKEQGFAITVVLMPPSASHSKRSAHPYGTYSLSNGIATRREKTEAPLSLASSQPATAPQSSNPNISDLGDLTMTTAAEDDNLVLGILPACFETQEVCEKQTRNCSSHGECKVLHKGSAGKGERKDCYGCACQATIHHVGEDKGMEGKKKTTHWGGPACQKKDVSVPFFLFASSGIFLAFLISAGIGMLYTMGSEELPSVIGAGVSGPVRK</sequence>
<keyword evidence="7" id="KW-1185">Reference proteome</keyword>
<feature type="signal peptide" evidence="3">
    <location>
        <begin position="1"/>
        <end position="18"/>
    </location>
</feature>
<feature type="region of interest" description="Disordered" evidence="1">
    <location>
        <begin position="251"/>
        <end position="280"/>
    </location>
</feature>
<dbReference type="Pfam" id="PF12955">
    <property type="entry name" value="Vps3844_C"/>
    <property type="match status" value="1"/>
</dbReference>
<feature type="domain" description="Vacuolar sorting protein Vps3844 N-terminal" evidence="5">
    <location>
        <begin position="39"/>
        <end position="143"/>
    </location>
</feature>
<feature type="chain" id="PRO_5028825355" evidence="3">
    <location>
        <begin position="19"/>
        <end position="420"/>
    </location>
</feature>
<protein>
    <submittedName>
        <fullName evidence="6">Uncharacterized protein</fullName>
    </submittedName>
</protein>
<keyword evidence="2" id="KW-0472">Membrane</keyword>
<keyword evidence="2" id="KW-0812">Transmembrane</keyword>
<dbReference type="InterPro" id="IPR024382">
    <property type="entry name" value="Vps3844_C"/>
</dbReference>
<dbReference type="PANTHER" id="PTHR36853:SF1">
    <property type="entry name" value="DUF3844 DOMAIN-CONTAINING PROTEIN"/>
    <property type="match status" value="1"/>
</dbReference>
<evidence type="ECO:0000256" key="3">
    <source>
        <dbReference type="SAM" id="SignalP"/>
    </source>
</evidence>
<dbReference type="Proteomes" id="UP000481861">
    <property type="component" value="Unassembled WGS sequence"/>
</dbReference>
<dbReference type="GO" id="GO:0005783">
    <property type="term" value="C:endoplasmic reticulum"/>
    <property type="evidence" value="ECO:0007669"/>
    <property type="project" value="TreeGrafter"/>
</dbReference>